<dbReference type="Gene3D" id="2.70.98.30">
    <property type="entry name" value="Golgi alpha-mannosidase II, domain 4"/>
    <property type="match status" value="1"/>
</dbReference>
<keyword evidence="4" id="KW-0378">Hydrolase</keyword>
<comment type="similarity">
    <text evidence="2">Belongs to the glycosyl hydrolase 81 family.</text>
</comment>
<dbReference type="RefSeq" id="WP_249737222.1">
    <property type="nucleotide sequence ID" value="NZ_JAKNCJ010000002.1"/>
</dbReference>
<dbReference type="EMBL" id="JAKNCJ010000002">
    <property type="protein sequence ID" value="MCL6423130.1"/>
    <property type="molecule type" value="Genomic_DNA"/>
</dbReference>
<evidence type="ECO:0000256" key="4">
    <source>
        <dbReference type="ARBA" id="ARBA00022801"/>
    </source>
</evidence>
<keyword evidence="8" id="KW-0624">Polysaccharide degradation</keyword>
<dbReference type="EC" id="3.2.1.39" evidence="3"/>
<keyword evidence="5" id="KW-0119">Carbohydrate metabolism</keyword>
<evidence type="ECO:0000256" key="7">
    <source>
        <dbReference type="ARBA" id="ARBA00023316"/>
    </source>
</evidence>
<proteinExistence type="inferred from homology"/>
<evidence type="ECO:0000256" key="8">
    <source>
        <dbReference type="ARBA" id="ARBA00023326"/>
    </source>
</evidence>
<evidence type="ECO:0000256" key="5">
    <source>
        <dbReference type="ARBA" id="ARBA00023277"/>
    </source>
</evidence>
<dbReference type="InterPro" id="IPR040720">
    <property type="entry name" value="GH81_C"/>
</dbReference>
<feature type="domain" description="Glycosyl hydrolase family 81 C-terminal" evidence="9">
    <location>
        <begin position="316"/>
        <end position="646"/>
    </location>
</feature>
<gene>
    <name evidence="10" type="ORF">Bequi_06985</name>
</gene>
<evidence type="ECO:0000256" key="6">
    <source>
        <dbReference type="ARBA" id="ARBA00023295"/>
    </source>
</evidence>
<dbReference type="PANTHER" id="PTHR31983:SF0">
    <property type="entry name" value="GLUCAN ENDO-1,3-BETA-D-GLUCOSIDASE 2"/>
    <property type="match status" value="1"/>
</dbReference>
<organism evidence="10 11">
    <name type="scientific">Brachybacterium equifaecis</name>
    <dbReference type="NCBI Taxonomy" id="2910770"/>
    <lineage>
        <taxon>Bacteria</taxon>
        <taxon>Bacillati</taxon>
        <taxon>Actinomycetota</taxon>
        <taxon>Actinomycetes</taxon>
        <taxon>Micrococcales</taxon>
        <taxon>Dermabacteraceae</taxon>
        <taxon>Brachybacterium</taxon>
    </lineage>
</organism>
<dbReference type="InterPro" id="IPR005200">
    <property type="entry name" value="Endo-beta-glucanase"/>
</dbReference>
<name>A0ABT0R2J8_9MICO</name>
<keyword evidence="7" id="KW-0961">Cell wall biogenesis/degradation</keyword>
<dbReference type="Proteomes" id="UP001203761">
    <property type="component" value="Unassembled WGS sequence"/>
</dbReference>
<evidence type="ECO:0000259" key="9">
    <source>
        <dbReference type="Pfam" id="PF17652"/>
    </source>
</evidence>
<keyword evidence="11" id="KW-1185">Reference proteome</keyword>
<comment type="catalytic activity">
    <reaction evidence="1">
        <text>Hydrolysis of (1-&gt;3)-beta-D-glucosidic linkages in (1-&gt;3)-beta-D-glucans.</text>
        <dbReference type="EC" id="3.2.1.39"/>
    </reaction>
</comment>
<comment type="caution">
    <text evidence="10">The sequence shown here is derived from an EMBL/GenBank/DDBJ whole genome shotgun (WGS) entry which is preliminary data.</text>
</comment>
<evidence type="ECO:0000256" key="3">
    <source>
        <dbReference type="ARBA" id="ARBA00012780"/>
    </source>
</evidence>
<keyword evidence="6" id="KW-0326">Glycosidase</keyword>
<dbReference type="PANTHER" id="PTHR31983">
    <property type="entry name" value="ENDO-1,3(4)-BETA-GLUCANASE 1"/>
    <property type="match status" value="1"/>
</dbReference>
<accession>A0ABT0R2J8</accession>
<evidence type="ECO:0000313" key="10">
    <source>
        <dbReference type="EMBL" id="MCL6423130.1"/>
    </source>
</evidence>
<evidence type="ECO:0000256" key="1">
    <source>
        <dbReference type="ARBA" id="ARBA00000382"/>
    </source>
</evidence>
<protein>
    <recommendedName>
        <fullName evidence="3">glucan endo-1,3-beta-D-glucosidase</fullName>
        <ecNumber evidence="3">3.2.1.39</ecNumber>
    </recommendedName>
</protein>
<reference evidence="10" key="1">
    <citation type="submission" date="2022-02" db="EMBL/GenBank/DDBJ databases">
        <authorList>
            <person name="Lee M."/>
            <person name="Kim S.-J."/>
            <person name="Jung M.-Y."/>
        </authorList>
    </citation>
    <scope>NUCLEOTIDE SEQUENCE</scope>
    <source>
        <strain evidence="10">JHP9</strain>
    </source>
</reference>
<sequence>MGEGPAPTGPTGSSSGDVFSVEQVQSLTAGVPEYTTPTDLKPARLGEGLVPPTNRWFSGLVFGDEAQPVFPLPLSFGLQGGGFAFGMPAVAVTEKTIASGFNPAVSVTVANAGSSVVSAYDDASVTVQAQDASGGAIGDTVIAEGSPIVSFTAVKDAELTLDQQFVQTGDHYEVDLGGDVYGLVLGEGATLDGSVVNVPEGATVSWFAVPKDGDAAALAGLAADPLTSTSATYEVGADSVTTTVGYITAGGGETAFVAMPHQQKSLVGLTCDLGTYPSVFGELSLCSGTELSWGAPKQTVNAQLDLSGLSQSERELLAQQVAEDVGATPEYPADTYFGGKALYRDAMLYSIASQVGADEAAATARERLLTQMRQWTQADGCSERDAFCFAYDAKNKGVIGLTPSFGSEEYNDHHFHYGYFLYAAGVVAKDDPALVEEFAPVMDLLAADIANDATTGELPVRRTFDVYQSHSWASGTSPFADGNNQESSSEAVNAYAGLQLWAEASGNDPLAAQAQWMMANEASSALSYWTNFDRSEDVYQGYGHTVIPLNFGAKRDYATWFSPEPAAMLAILALPLSPSSDFLGVDPARVDTNIGEATAAGGYNQTYGDWLLMYSALGGEEQKAAALQQAQTLSDEWIDDGNTRSYMYAYIMSR</sequence>
<evidence type="ECO:0000256" key="2">
    <source>
        <dbReference type="ARBA" id="ARBA00010730"/>
    </source>
</evidence>
<dbReference type="Pfam" id="PF17652">
    <property type="entry name" value="Glyco_hydro81C"/>
    <property type="match status" value="1"/>
</dbReference>
<evidence type="ECO:0000313" key="11">
    <source>
        <dbReference type="Proteomes" id="UP001203761"/>
    </source>
</evidence>
<dbReference type="PROSITE" id="PS52008">
    <property type="entry name" value="GH81"/>
    <property type="match status" value="1"/>
</dbReference>